<keyword evidence="4 6" id="KW-1133">Transmembrane helix</keyword>
<feature type="transmembrane region" description="Helical" evidence="6">
    <location>
        <begin position="463"/>
        <end position="492"/>
    </location>
</feature>
<dbReference type="Pfam" id="PF03553">
    <property type="entry name" value="Na_H_antiporter"/>
    <property type="match status" value="1"/>
</dbReference>
<feature type="transmembrane region" description="Helical" evidence="6">
    <location>
        <begin position="148"/>
        <end position="174"/>
    </location>
</feature>
<evidence type="ECO:0000256" key="6">
    <source>
        <dbReference type="SAM" id="Phobius"/>
    </source>
</evidence>
<evidence type="ECO:0000313" key="9">
    <source>
        <dbReference type="Proteomes" id="UP000242700"/>
    </source>
</evidence>
<evidence type="ECO:0000256" key="3">
    <source>
        <dbReference type="ARBA" id="ARBA00022692"/>
    </source>
</evidence>
<evidence type="ECO:0000259" key="7">
    <source>
        <dbReference type="Pfam" id="PF03553"/>
    </source>
</evidence>
<evidence type="ECO:0000256" key="4">
    <source>
        <dbReference type="ARBA" id="ARBA00022989"/>
    </source>
</evidence>
<evidence type="ECO:0000256" key="1">
    <source>
        <dbReference type="ARBA" id="ARBA00004651"/>
    </source>
</evidence>
<dbReference type="PANTHER" id="PTHR43478">
    <property type="entry name" value="NA+/H+ ANTIPORTER-RELATED"/>
    <property type="match status" value="1"/>
</dbReference>
<sequence length="502" mass="54531">MSMDFILSVLPPVIAIALAFITRNVIISLFIGCLAGVLIILNGNALIMIQTLIGDYFFVQLTEGYNAGIIVLLLFIGGFVTLIEQSGGGQAFAGMFIKYIKTRVSAQLGAFIGGLIIFFSDLGSPLINGPVFESIFDKLKISREKLAWIIDSTASPVAVMIPFIGWGVYIMGLLNSQIEQLSLNITDWDLFMQSLPYFIYPILAVTVVPVIILSKREIGPMRKAEIRTLQGKKYWDQSKPMRNSTLLGSDSKNAKPIMVWLPLFVMLAVLVTLLIPLGFPFGQIDGNGFRVALTTSYFLAAMVMIALLVYYKVDTANNVFTIYLNGMSKMTQIIIVLILAWSLGAIIDELETASNIAQLLDGNVPAFIIPALILIVGAFMSFASGSSWGTFAVMMPLAIPLGEYFDLPLMICVGAVISAGLFGDHSSPISDTTILSSTGAGSDLTDHNKTQIPISLMNGGITLITLLIAPILTVPWLVFLSIALMIVCVFIFGRKIIIKQEV</sequence>
<evidence type="ECO:0000256" key="2">
    <source>
        <dbReference type="ARBA" id="ARBA00022475"/>
    </source>
</evidence>
<keyword evidence="5 6" id="KW-0472">Membrane</keyword>
<dbReference type="RefSeq" id="WP_092595812.1">
    <property type="nucleotide sequence ID" value="NZ_FNFI01000003.1"/>
</dbReference>
<dbReference type="Proteomes" id="UP000242700">
    <property type="component" value="Unassembled WGS sequence"/>
</dbReference>
<feature type="transmembrane region" description="Helical" evidence="6">
    <location>
        <begin position="330"/>
        <end position="347"/>
    </location>
</feature>
<dbReference type="PANTHER" id="PTHR43478:SF1">
    <property type="entry name" value="NA+_H+ ANTIPORTER NHAC-LIKE C-TERMINAL DOMAIN-CONTAINING PROTEIN"/>
    <property type="match status" value="1"/>
</dbReference>
<dbReference type="InterPro" id="IPR018461">
    <property type="entry name" value="Na/H_Antiport_NhaC-like_C"/>
</dbReference>
<feature type="transmembrane region" description="Helical" evidence="6">
    <location>
        <begin position="367"/>
        <end position="392"/>
    </location>
</feature>
<feature type="domain" description="Na+/H+ antiporter NhaC-like C-terminal" evidence="7">
    <location>
        <begin position="157"/>
        <end position="468"/>
    </location>
</feature>
<keyword evidence="2" id="KW-1003">Cell membrane</keyword>
<feature type="transmembrane region" description="Helical" evidence="6">
    <location>
        <begin position="65"/>
        <end position="84"/>
    </location>
</feature>
<evidence type="ECO:0000313" key="8">
    <source>
        <dbReference type="EMBL" id="SDJ89137.1"/>
    </source>
</evidence>
<evidence type="ECO:0000256" key="5">
    <source>
        <dbReference type="ARBA" id="ARBA00023136"/>
    </source>
</evidence>
<dbReference type="EMBL" id="FNFI01000003">
    <property type="protein sequence ID" value="SDJ89137.1"/>
    <property type="molecule type" value="Genomic_DNA"/>
</dbReference>
<dbReference type="OrthoDB" id="9762978at2"/>
<feature type="transmembrane region" description="Helical" evidence="6">
    <location>
        <begin position="104"/>
        <end position="127"/>
    </location>
</feature>
<name>A0A1G8XFG1_9STAP</name>
<feature type="transmembrane region" description="Helical" evidence="6">
    <location>
        <begin position="291"/>
        <end position="310"/>
    </location>
</feature>
<reference evidence="9" key="1">
    <citation type="submission" date="2016-10" db="EMBL/GenBank/DDBJ databases">
        <authorList>
            <person name="Varghese N."/>
            <person name="Submissions S."/>
        </authorList>
    </citation>
    <scope>NUCLEOTIDE SEQUENCE [LARGE SCALE GENOMIC DNA]</scope>
    <source>
        <strain evidence="9">CGMCC 1.8911</strain>
    </source>
</reference>
<accession>A0A1G8XFG1</accession>
<feature type="transmembrane region" description="Helical" evidence="6">
    <location>
        <begin position="404"/>
        <end position="423"/>
    </location>
</feature>
<organism evidence="8 9">
    <name type="scientific">Jeotgalicoccus aerolatus</name>
    <dbReference type="NCBI Taxonomy" id="709510"/>
    <lineage>
        <taxon>Bacteria</taxon>
        <taxon>Bacillati</taxon>
        <taxon>Bacillota</taxon>
        <taxon>Bacilli</taxon>
        <taxon>Bacillales</taxon>
        <taxon>Staphylococcaceae</taxon>
        <taxon>Jeotgalicoccus</taxon>
    </lineage>
</organism>
<dbReference type="AlphaFoldDB" id="A0A1G8XFG1"/>
<feature type="transmembrane region" description="Helical" evidence="6">
    <location>
        <begin position="29"/>
        <end position="53"/>
    </location>
</feature>
<feature type="transmembrane region" description="Helical" evidence="6">
    <location>
        <begin position="257"/>
        <end position="279"/>
    </location>
</feature>
<dbReference type="GO" id="GO:0005886">
    <property type="term" value="C:plasma membrane"/>
    <property type="evidence" value="ECO:0007669"/>
    <property type="project" value="UniProtKB-SubCell"/>
</dbReference>
<keyword evidence="3 6" id="KW-0812">Transmembrane</keyword>
<proteinExistence type="predicted"/>
<gene>
    <name evidence="8" type="ORF">SAMN05216187_103145</name>
</gene>
<feature type="transmembrane region" description="Helical" evidence="6">
    <location>
        <begin position="194"/>
        <end position="213"/>
    </location>
</feature>
<protein>
    <submittedName>
        <fullName evidence="8">Na+/H+ antiporter NhaC</fullName>
    </submittedName>
</protein>
<comment type="subcellular location">
    <subcellularLocation>
        <location evidence="1">Cell membrane</location>
        <topology evidence="1">Multi-pass membrane protein</topology>
    </subcellularLocation>
</comment>